<dbReference type="InterPro" id="IPR003735">
    <property type="entry name" value="Metal_Tscrpt_repr"/>
</dbReference>
<dbReference type="Pfam" id="PF02583">
    <property type="entry name" value="Trns_repr_metal"/>
    <property type="match status" value="1"/>
</dbReference>
<dbReference type="AlphaFoldDB" id="A0A4R3NWE2"/>
<organism evidence="2 3">
    <name type="scientific">Martelella mediterranea</name>
    <dbReference type="NCBI Taxonomy" id="293089"/>
    <lineage>
        <taxon>Bacteria</taxon>
        <taxon>Pseudomonadati</taxon>
        <taxon>Pseudomonadota</taxon>
        <taxon>Alphaproteobacteria</taxon>
        <taxon>Hyphomicrobiales</taxon>
        <taxon>Aurantimonadaceae</taxon>
        <taxon>Martelella</taxon>
    </lineage>
</organism>
<evidence type="ECO:0000313" key="3">
    <source>
        <dbReference type="Proteomes" id="UP000295097"/>
    </source>
</evidence>
<dbReference type="PANTHER" id="PTHR33677:SF5">
    <property type="entry name" value="TRANSCRIPTIONAL REPRESSOR FRMR"/>
    <property type="match status" value="1"/>
</dbReference>
<dbReference type="GO" id="GO:0003677">
    <property type="term" value="F:DNA binding"/>
    <property type="evidence" value="ECO:0007669"/>
    <property type="project" value="UniProtKB-KW"/>
</dbReference>
<dbReference type="EMBL" id="SMAR01000003">
    <property type="protein sequence ID" value="TCT43118.1"/>
    <property type="molecule type" value="Genomic_DNA"/>
</dbReference>
<dbReference type="Gene3D" id="1.20.58.1000">
    <property type="entry name" value="Metal-sensitive repressor, helix protomer"/>
    <property type="match status" value="1"/>
</dbReference>
<protein>
    <submittedName>
        <fullName evidence="2">DNA-binding FrmR family transcriptional regulator</fullName>
    </submittedName>
</protein>
<dbReference type="PANTHER" id="PTHR33677">
    <property type="entry name" value="TRANSCRIPTIONAL REPRESSOR FRMR-RELATED"/>
    <property type="match status" value="1"/>
</dbReference>
<sequence length="92" mass="10074">MSHTQKNKTQLLARVRRLKGQLEAVERQLEAEAPCAEVLNLVASIRGAANGLTLELIEGHMQEHVISPLSPGNETSAAGAEELMSVIRRYLK</sequence>
<dbReference type="InterPro" id="IPR038390">
    <property type="entry name" value="Metal_Tscrpt_repr_sf"/>
</dbReference>
<dbReference type="Proteomes" id="UP000295097">
    <property type="component" value="Unassembled WGS sequence"/>
</dbReference>
<dbReference type="GO" id="GO:0046872">
    <property type="term" value="F:metal ion binding"/>
    <property type="evidence" value="ECO:0007669"/>
    <property type="project" value="InterPro"/>
</dbReference>
<keyword evidence="2" id="KW-0238">DNA-binding</keyword>
<comment type="caution">
    <text evidence="2">The sequence shown here is derived from an EMBL/GenBank/DDBJ whole genome shotgun (WGS) entry which is preliminary data.</text>
</comment>
<dbReference type="CDD" id="cd10153">
    <property type="entry name" value="RcnR-FrmR-like_DUF156"/>
    <property type="match status" value="1"/>
</dbReference>
<name>A0A4R3NWE2_9HYPH</name>
<evidence type="ECO:0000313" key="2">
    <source>
        <dbReference type="EMBL" id="TCT43118.1"/>
    </source>
</evidence>
<comment type="similarity">
    <text evidence="1">Belongs to the FrmR/RcnR family.</text>
</comment>
<dbReference type="RefSeq" id="WP_132308563.1">
    <property type="nucleotide sequence ID" value="NZ_SMAR01000003.1"/>
</dbReference>
<reference evidence="2 3" key="1">
    <citation type="submission" date="2019-03" db="EMBL/GenBank/DDBJ databases">
        <title>Freshwater and sediment microbial communities from various areas in North America, analyzing microbe dynamics in response to fracking.</title>
        <authorList>
            <person name="Lamendella R."/>
        </authorList>
    </citation>
    <scope>NUCLEOTIDE SEQUENCE [LARGE SCALE GENOMIC DNA]</scope>
    <source>
        <strain evidence="2 3">175.2</strain>
    </source>
</reference>
<keyword evidence="3" id="KW-1185">Reference proteome</keyword>
<dbReference type="OrthoDB" id="9806052at2"/>
<evidence type="ECO:0000256" key="1">
    <source>
        <dbReference type="ARBA" id="ARBA00005260"/>
    </source>
</evidence>
<accession>A0A4R3NWE2</accession>
<proteinExistence type="inferred from homology"/>
<dbReference type="GO" id="GO:0045892">
    <property type="term" value="P:negative regulation of DNA-templated transcription"/>
    <property type="evidence" value="ECO:0007669"/>
    <property type="project" value="UniProtKB-ARBA"/>
</dbReference>
<gene>
    <name evidence="2" type="ORF">EDC90_1003128</name>
</gene>